<evidence type="ECO:0000313" key="2">
    <source>
        <dbReference type="Proteomes" id="UP000005963"/>
    </source>
</evidence>
<reference evidence="1 2" key="1">
    <citation type="submission" date="2012-01" db="EMBL/GenBank/DDBJ databases">
        <title>The Genome Sequence of Megamonas funiformis YIT 11815.</title>
        <authorList>
            <consortium name="The Broad Institute Genome Sequencing Platform"/>
            <person name="Earl A."/>
            <person name="Ward D."/>
            <person name="Feldgarden M."/>
            <person name="Gevers D."/>
            <person name="Morotomi M."/>
            <person name="Young S.K."/>
            <person name="Zeng Q."/>
            <person name="Gargeya S."/>
            <person name="Fitzgerald M."/>
            <person name="Haas B."/>
            <person name="Abouelleil A."/>
            <person name="Alvarado L."/>
            <person name="Arachchi H.M."/>
            <person name="Berlin A."/>
            <person name="Chapman S.B."/>
            <person name="Gearin G."/>
            <person name="Goldberg J."/>
            <person name="Griggs A."/>
            <person name="Gujja S."/>
            <person name="Hansen M."/>
            <person name="Heiman D."/>
            <person name="Howarth C."/>
            <person name="Larimer J."/>
            <person name="Lui A."/>
            <person name="MacDonald P.J.P."/>
            <person name="McCowen C."/>
            <person name="Montmayeur A."/>
            <person name="Murphy C."/>
            <person name="Neiman D."/>
            <person name="Pearson M."/>
            <person name="Priest M."/>
            <person name="Roberts A."/>
            <person name="Saif S."/>
            <person name="Shea T."/>
            <person name="Sisk P."/>
            <person name="Stolte C."/>
            <person name="Sykes S."/>
            <person name="Wortman J."/>
            <person name="Nusbaum C."/>
            <person name="Birren B."/>
        </authorList>
    </citation>
    <scope>NUCLEOTIDE SEQUENCE [LARGE SCALE GENOMIC DNA]</scope>
    <source>
        <strain evidence="1 2">YIT 11815</strain>
    </source>
</reference>
<proteinExistence type="predicted"/>
<dbReference type="EMBL" id="ADMB01000109">
    <property type="protein sequence ID" value="EHR31835.1"/>
    <property type="molecule type" value="Genomic_DNA"/>
</dbReference>
<evidence type="ECO:0000313" key="1">
    <source>
        <dbReference type="EMBL" id="EHR31835.1"/>
    </source>
</evidence>
<dbReference type="InterPro" id="IPR051699">
    <property type="entry name" value="Rpn/YhgA-like_nuclease"/>
</dbReference>
<sequence length="103" mass="11981">EEIAMTTPAIKEAVEFEDTFLQDKIERRAYEQREKAIRDYYSYISAFKEEGIEQGLQRGLQQGENIKAIKIAIKMLNRGDNIEDIADITELSIEEINKLRTKI</sequence>
<gene>
    <name evidence="1" type="ORF">HMPREF9454_02491</name>
</gene>
<protein>
    <recommendedName>
        <fullName evidence="3">Transposase (putative) YhgA-like domain-containing protein</fullName>
    </recommendedName>
</protein>
<dbReference type="InterPro" id="IPR010106">
    <property type="entry name" value="RpnA"/>
</dbReference>
<name>A0ABP2NGC5_9FIRM</name>
<dbReference type="PANTHER" id="PTHR34611:SF2">
    <property type="entry name" value="INACTIVE RECOMBINATION-PROMOTING NUCLEASE-LIKE PROTEIN RPNE-RELATED"/>
    <property type="match status" value="1"/>
</dbReference>
<dbReference type="NCBIfam" id="TIGR01784">
    <property type="entry name" value="T_den_put_tspse"/>
    <property type="match status" value="1"/>
</dbReference>
<dbReference type="RefSeq" id="WP_008540228.1">
    <property type="nucleotide sequence ID" value="NZ_JH601095.1"/>
</dbReference>
<organism evidence="1 2">
    <name type="scientific">Megamonas funiformis YIT 11815</name>
    <dbReference type="NCBI Taxonomy" id="742816"/>
    <lineage>
        <taxon>Bacteria</taxon>
        <taxon>Bacillati</taxon>
        <taxon>Bacillota</taxon>
        <taxon>Negativicutes</taxon>
        <taxon>Selenomonadales</taxon>
        <taxon>Selenomonadaceae</taxon>
        <taxon>Megamonas</taxon>
    </lineage>
</organism>
<keyword evidence="2" id="KW-1185">Reference proteome</keyword>
<evidence type="ECO:0008006" key="3">
    <source>
        <dbReference type="Google" id="ProtNLM"/>
    </source>
</evidence>
<feature type="non-terminal residue" evidence="1">
    <location>
        <position position="1"/>
    </location>
</feature>
<dbReference type="PANTHER" id="PTHR34611">
    <property type="match status" value="1"/>
</dbReference>
<comment type="caution">
    <text evidence="1">The sequence shown here is derived from an EMBL/GenBank/DDBJ whole genome shotgun (WGS) entry which is preliminary data.</text>
</comment>
<dbReference type="Proteomes" id="UP000005963">
    <property type="component" value="Unassembled WGS sequence"/>
</dbReference>
<accession>A0ABP2NGC5</accession>